<dbReference type="EMBL" id="BAMD01000006">
    <property type="protein sequence ID" value="GAF02166.1"/>
    <property type="molecule type" value="Genomic_DNA"/>
</dbReference>
<evidence type="ECO:0000256" key="7">
    <source>
        <dbReference type="PROSITE-ProRule" id="PRU01360"/>
    </source>
</evidence>
<dbReference type="InterPro" id="IPR008969">
    <property type="entry name" value="CarboxyPept-like_regulatory"/>
</dbReference>
<keyword evidence="5 7" id="KW-0472">Membrane</keyword>
<dbReference type="GO" id="GO:0009279">
    <property type="term" value="C:cell outer membrane"/>
    <property type="evidence" value="ECO:0007669"/>
    <property type="project" value="UniProtKB-SubCell"/>
</dbReference>
<evidence type="ECO:0000256" key="1">
    <source>
        <dbReference type="ARBA" id="ARBA00004571"/>
    </source>
</evidence>
<dbReference type="STRING" id="869213.GCA_000517085_00819"/>
<name>W7YCI7_9BACT</name>
<dbReference type="InterPro" id="IPR036942">
    <property type="entry name" value="Beta-barrel_TonB_sf"/>
</dbReference>
<dbReference type="SUPFAM" id="SSF56935">
    <property type="entry name" value="Porins"/>
    <property type="match status" value="1"/>
</dbReference>
<dbReference type="Gene3D" id="2.40.170.20">
    <property type="entry name" value="TonB-dependent receptor, beta-barrel domain"/>
    <property type="match status" value="1"/>
</dbReference>
<dbReference type="NCBIfam" id="TIGR04056">
    <property type="entry name" value="OMP_RagA_SusC"/>
    <property type="match status" value="1"/>
</dbReference>
<gene>
    <name evidence="9" type="ORF">JCM21142_3793</name>
</gene>
<reference evidence="9 10" key="1">
    <citation type="journal article" date="2014" name="Genome Announc.">
        <title>Draft Genome Sequence of Cytophaga fermentans JCM 21142T, a Facultative Anaerobe Isolated from Marine Mud.</title>
        <authorList>
            <person name="Starns D."/>
            <person name="Oshima K."/>
            <person name="Suda W."/>
            <person name="Iino T."/>
            <person name="Yuki M."/>
            <person name="Inoue J."/>
            <person name="Kitamura K."/>
            <person name="Iida T."/>
            <person name="Darby A."/>
            <person name="Hattori M."/>
            <person name="Ohkuma M."/>
        </authorList>
    </citation>
    <scope>NUCLEOTIDE SEQUENCE [LARGE SCALE GENOMIC DNA]</scope>
    <source>
        <strain evidence="9 10">JCM 21142</strain>
    </source>
</reference>
<dbReference type="InterPro" id="IPR037066">
    <property type="entry name" value="Plug_dom_sf"/>
</dbReference>
<evidence type="ECO:0000256" key="4">
    <source>
        <dbReference type="ARBA" id="ARBA00022692"/>
    </source>
</evidence>
<keyword evidence="2 7" id="KW-0813">Transport</keyword>
<evidence type="ECO:0000256" key="3">
    <source>
        <dbReference type="ARBA" id="ARBA00022452"/>
    </source>
</evidence>
<dbReference type="InterPro" id="IPR039426">
    <property type="entry name" value="TonB-dep_rcpt-like"/>
</dbReference>
<comment type="caution">
    <text evidence="9">The sequence shown here is derived from an EMBL/GenBank/DDBJ whole genome shotgun (WGS) entry which is preliminary data.</text>
</comment>
<dbReference type="InterPro" id="IPR023996">
    <property type="entry name" value="TonB-dep_OMP_SusC/RagA"/>
</dbReference>
<evidence type="ECO:0000313" key="10">
    <source>
        <dbReference type="Proteomes" id="UP000019402"/>
    </source>
</evidence>
<keyword evidence="6 7" id="KW-0998">Cell outer membrane</keyword>
<proteinExistence type="inferred from homology"/>
<dbReference type="PROSITE" id="PS52016">
    <property type="entry name" value="TONB_DEPENDENT_REC_3"/>
    <property type="match status" value="1"/>
</dbReference>
<evidence type="ECO:0000259" key="8">
    <source>
        <dbReference type="Pfam" id="PF07715"/>
    </source>
</evidence>
<dbReference type="Pfam" id="PF07715">
    <property type="entry name" value="Plug"/>
    <property type="match status" value="1"/>
</dbReference>
<evidence type="ECO:0000256" key="6">
    <source>
        <dbReference type="ARBA" id="ARBA00023237"/>
    </source>
</evidence>
<dbReference type="InterPro" id="IPR012910">
    <property type="entry name" value="Plug_dom"/>
</dbReference>
<sequence length="1040" mass="114002">MKSRVMNVVKQVTKRCVVFTIGILLFFSSVLLAQDMKVGGVITDSSNGEAIPGVTVVKKGTAIGTISDIEGKYSISVSKGDVLLYSFIGMKSQEIIVSKPVQNIQLAPELIGLDEVVAIGYGSVKKKELTGAVAQIPSESIEKIVTSDLGNAIQGLVAGVNVSASSGQPGESSGILIRGITSIEGGNTPLFVVDGVPQESDPRLSTNEIETIDILKDAASCAIYGTRGAAGVILITTKQGRAGSMKIGIDASYGIQDIRSGTPLMNSSEQVYADILEMNNIYDGVSGMDDNIRLAMLRSPYYFQYNTDISDAVFIDNAVVEDYNLNLSGGTKDMSYNVTVGYFNQEGVVINSGFERLNTRINTIYKHNKWQINAAVGISLEETGYSPGGIITQAIKYHPTNQSLDFSSDDPIYAPGDHESLNVNWVLDTFKDINKKSRNKSFGNINVKYKLFNSLELNARVAVNAMNDYQKRFSPFSEVYNAEGELTSDQIRDSYVQNDAGKNRSYNANIGATYRTSFHHHNLTMYGGSSLEKYTYESFRASQDGVQNNDIQVLDGAVANPYASSLSNDYTNKLIGFIGRVQYNYKQKYLLSASVRHDGSSKFAEENTWGTFPSASVAWNLSDEHFFNGLKGTINSLKLRLSYGEVGNQSFEPYSYSAGIVSGTDYVFGGEQSYGLAQTSFANANVKWETSIQSNVGFDMALLNNKITLTVEYYKTSKEDMLMPIEVAGSNGSLPNVQMENFTDPEVILNVGDMTNQGIELALRYKAKTGKVNWTVSGTFSTNNNEVTKINGLKRFTLLDDSGLIAGKKTQSQVTAIAEGYEAGAFFLFRTGGVIKTVEQLAEYQQIDPTAEMGDLIYMDMDGDHAITDNDRQYGGSGLPEYEAGLNITAIYKGFDFSMQWYSAVGHEIMNGAKATAYAWSRHRDMTSQWSPINLNSDIPAYRGEPGTHSNYNGYTDLWLEDGSYVRLKNVTLGYSLPQRWIQKMNISKCRLYVSAKNPLTITHYEGYDPEVGGSVTNRGLDKGNYPVTSLYSVGLNLKF</sequence>
<keyword evidence="9" id="KW-0675">Receptor</keyword>
<accession>W7YCI7</accession>
<evidence type="ECO:0000256" key="2">
    <source>
        <dbReference type="ARBA" id="ARBA00022448"/>
    </source>
</evidence>
<dbReference type="Gene3D" id="2.60.40.1120">
    <property type="entry name" value="Carboxypeptidase-like, regulatory domain"/>
    <property type="match status" value="1"/>
</dbReference>
<dbReference type="Proteomes" id="UP000019402">
    <property type="component" value="Unassembled WGS sequence"/>
</dbReference>
<evidence type="ECO:0000256" key="5">
    <source>
        <dbReference type="ARBA" id="ARBA00023136"/>
    </source>
</evidence>
<dbReference type="RefSeq" id="WP_044212232.1">
    <property type="nucleotide sequence ID" value="NZ_BAMD01000006.1"/>
</dbReference>
<dbReference type="SUPFAM" id="SSF49464">
    <property type="entry name" value="Carboxypeptidase regulatory domain-like"/>
    <property type="match status" value="1"/>
</dbReference>
<keyword evidence="4 7" id="KW-0812">Transmembrane</keyword>
<dbReference type="NCBIfam" id="TIGR04057">
    <property type="entry name" value="SusC_RagA_signa"/>
    <property type="match status" value="1"/>
</dbReference>
<keyword evidence="10" id="KW-1185">Reference proteome</keyword>
<comment type="subcellular location">
    <subcellularLocation>
        <location evidence="1 7">Cell outer membrane</location>
        <topology evidence="1 7">Multi-pass membrane protein</topology>
    </subcellularLocation>
</comment>
<keyword evidence="3 7" id="KW-1134">Transmembrane beta strand</keyword>
<comment type="similarity">
    <text evidence="7">Belongs to the TonB-dependent receptor family.</text>
</comment>
<dbReference type="Pfam" id="PF13715">
    <property type="entry name" value="CarbopepD_reg_2"/>
    <property type="match status" value="1"/>
</dbReference>
<dbReference type="eggNOG" id="COG4206">
    <property type="taxonomic scope" value="Bacteria"/>
</dbReference>
<protein>
    <submittedName>
        <fullName evidence="9">Outer membrane cobalamin receptor protein</fullName>
    </submittedName>
</protein>
<evidence type="ECO:0000313" key="9">
    <source>
        <dbReference type="EMBL" id="GAF02166.1"/>
    </source>
</evidence>
<dbReference type="Gene3D" id="2.170.130.10">
    <property type="entry name" value="TonB-dependent receptor, plug domain"/>
    <property type="match status" value="1"/>
</dbReference>
<dbReference type="InterPro" id="IPR023997">
    <property type="entry name" value="TonB-dep_OMP_SusC/RagA_CS"/>
</dbReference>
<dbReference type="AlphaFoldDB" id="W7YCI7"/>
<feature type="domain" description="TonB-dependent receptor plug" evidence="8">
    <location>
        <begin position="126"/>
        <end position="232"/>
    </location>
</feature>
<organism evidence="9 10">
    <name type="scientific">Saccharicrinis fermentans DSM 9555 = JCM 21142</name>
    <dbReference type="NCBI Taxonomy" id="869213"/>
    <lineage>
        <taxon>Bacteria</taxon>
        <taxon>Pseudomonadati</taxon>
        <taxon>Bacteroidota</taxon>
        <taxon>Bacteroidia</taxon>
        <taxon>Marinilabiliales</taxon>
        <taxon>Marinilabiliaceae</taxon>
        <taxon>Saccharicrinis</taxon>
    </lineage>
</organism>